<keyword evidence="5" id="KW-1185">Reference proteome</keyword>
<evidence type="ECO:0000259" key="2">
    <source>
        <dbReference type="Pfam" id="PF25164"/>
    </source>
</evidence>
<evidence type="ECO:0008006" key="6">
    <source>
        <dbReference type="Google" id="ProtNLM"/>
    </source>
</evidence>
<dbReference type="InterPro" id="IPR010330">
    <property type="entry name" value="CoiA_nuc"/>
</dbReference>
<reference evidence="4 5" key="1">
    <citation type="submission" date="2016-08" db="EMBL/GenBank/DDBJ databases">
        <title>Complete genome sequence of Bacillus muralis G25-68, a strain with toxicity to nematodes.</title>
        <authorList>
            <person name="Zheng Z."/>
        </authorList>
    </citation>
    <scope>NUCLEOTIDE SEQUENCE [LARGE SCALE GENOMIC DNA]</scope>
    <source>
        <strain evidence="4 5">G25-68</strain>
    </source>
</reference>
<proteinExistence type="predicted"/>
<dbReference type="Pfam" id="PF25164">
    <property type="entry name" value="CoiA_N"/>
    <property type="match status" value="1"/>
</dbReference>
<protein>
    <recommendedName>
        <fullName evidence="6">Competence protein CoiA</fullName>
    </recommendedName>
</protein>
<feature type="domain" description="Competence protein CoiA C-terminal" evidence="3">
    <location>
        <begin position="253"/>
        <end position="374"/>
    </location>
</feature>
<dbReference type="PIRSF" id="PIRSF007487">
    <property type="entry name" value="Competence-induced_CoiA_bac"/>
    <property type="match status" value="1"/>
</dbReference>
<evidence type="ECO:0000313" key="5">
    <source>
        <dbReference type="Proteomes" id="UP000077926"/>
    </source>
</evidence>
<dbReference type="EMBL" id="CP017080">
    <property type="protein sequence ID" value="AOH53927.1"/>
    <property type="molecule type" value="Genomic_DNA"/>
</dbReference>
<dbReference type="KEGG" id="bmur:ABE28_006155"/>
<dbReference type="STRING" id="264697.ABE28_006155"/>
<evidence type="ECO:0000313" key="4">
    <source>
        <dbReference type="EMBL" id="AOH53927.1"/>
    </source>
</evidence>
<dbReference type="Pfam" id="PF25166">
    <property type="entry name" value="CoiA_C"/>
    <property type="match status" value="1"/>
</dbReference>
<dbReference type="RefSeq" id="WP_064466577.1">
    <property type="nucleotide sequence ID" value="NZ_CP017080.1"/>
</dbReference>
<evidence type="ECO:0000259" key="3">
    <source>
        <dbReference type="Pfam" id="PF25166"/>
    </source>
</evidence>
<dbReference type="InterPro" id="IPR057253">
    <property type="entry name" value="CoiA-like_N"/>
</dbReference>
<dbReference type="Pfam" id="PF06054">
    <property type="entry name" value="CoiA_nuc"/>
    <property type="match status" value="1"/>
</dbReference>
<evidence type="ECO:0000259" key="1">
    <source>
        <dbReference type="Pfam" id="PF06054"/>
    </source>
</evidence>
<dbReference type="Proteomes" id="UP000077926">
    <property type="component" value="Chromosome"/>
</dbReference>
<sequence length="403" mass="47086">MLTAKKKDGTWITLPEKLSTTLLMRLKESGKYYCPCCKMEMSIKAGSVRIPHFAHKNNHSCRASSEPESAYHLAGKRKLFHWFSSHDYHVELEAYLPEIEKRADILATIGGNRYAIEFQCSTIPENEFIERTKAYRSIGIKPLWILAAKRLKRKNKHEFHISDFEWLFATGSCQHPFLWMFCPESNQLSVLKNLTPFSPRTVFAELTTAPLELLPPHKLLPQECSSFPFLPAWRQKRKNWCLHVVKTARRGDPFFKRLYLERMAAATIPAEFGIPVKGMLLIKTPAMEWQGWFYMDVFGKQKPGEMIYMTDVLRHFWKHVKNGEIKFRMLPMLHEKSAEYPLMQYLQLLEKMGYIAQVTEGAFTVEKRMSVPSNGEEGQKMERKFYHEHKLLIEQGNIQYNQG</sequence>
<name>A0A1B3XL24_9BACI</name>
<accession>A0A1B3XL24</accession>
<organism evidence="4 5">
    <name type="scientific">Peribacillus muralis</name>
    <dbReference type="NCBI Taxonomy" id="264697"/>
    <lineage>
        <taxon>Bacteria</taxon>
        <taxon>Bacillati</taxon>
        <taxon>Bacillota</taxon>
        <taxon>Bacilli</taxon>
        <taxon>Bacillales</taxon>
        <taxon>Bacillaceae</taxon>
        <taxon>Peribacillus</taxon>
    </lineage>
</organism>
<dbReference type="InterPro" id="IPR021176">
    <property type="entry name" value="Competence-induced_CoiA"/>
</dbReference>
<feature type="domain" description="Competence protein CoiA-like N-terminal" evidence="2">
    <location>
        <begin position="17"/>
        <end position="64"/>
    </location>
</feature>
<gene>
    <name evidence="4" type="ORF">ABE28_006155</name>
</gene>
<dbReference type="InterPro" id="IPR057252">
    <property type="entry name" value="CoiA_C"/>
</dbReference>
<feature type="domain" description="Competence protein CoiA nuclease-like" evidence="1">
    <location>
        <begin position="68"/>
        <end position="220"/>
    </location>
</feature>
<dbReference type="AlphaFoldDB" id="A0A1B3XL24"/>